<dbReference type="InterPro" id="IPR057721">
    <property type="entry name" value="BCD1_alpha/beta"/>
</dbReference>
<dbReference type="GO" id="GO:0070761">
    <property type="term" value="C:pre-snoRNP complex"/>
    <property type="evidence" value="ECO:0007669"/>
    <property type="project" value="TreeGrafter"/>
</dbReference>
<dbReference type="SUPFAM" id="SSF144232">
    <property type="entry name" value="HIT/MYND zinc finger-like"/>
    <property type="match status" value="1"/>
</dbReference>
<keyword evidence="17" id="KW-1185">Reference proteome</keyword>
<reference evidence="17" key="1">
    <citation type="submission" date="2015-07" db="EMBL/GenBank/DDBJ databases">
        <authorList>
            <person name="Teixeira M.M."/>
            <person name="Souza R.C."/>
            <person name="Almeida L.G."/>
            <person name="Vicente V.A."/>
            <person name="de Hoog S."/>
            <person name="Bocca A.L."/>
            <person name="de Almeida S.R."/>
            <person name="Vasconcelos A.T."/>
            <person name="Felipe M.S."/>
        </authorList>
    </citation>
    <scope>NUCLEOTIDE SEQUENCE [LARGE SCALE GENOMIC DNA]</scope>
    <source>
        <strain evidence="17">KSF</strain>
    </source>
</reference>
<dbReference type="Proteomes" id="UP000094526">
    <property type="component" value="Unassembled WGS sequence"/>
</dbReference>
<dbReference type="PROSITE" id="PS51083">
    <property type="entry name" value="ZF_HIT"/>
    <property type="match status" value="1"/>
</dbReference>
<protein>
    <recommendedName>
        <fullName evidence="11">Box C/D snoRNA protein 1</fullName>
    </recommendedName>
    <alternativeName>
        <fullName evidence="12">Zinc finger HIT domain-containing protein 6</fullName>
    </alternativeName>
</protein>
<evidence type="ECO:0000259" key="15">
    <source>
        <dbReference type="PROSITE" id="PS51083"/>
    </source>
</evidence>
<gene>
    <name evidence="16" type="ORF">CLCR_05978</name>
</gene>
<evidence type="ECO:0000256" key="11">
    <source>
        <dbReference type="ARBA" id="ARBA00068630"/>
    </source>
</evidence>
<dbReference type="GO" id="GO:0008270">
    <property type="term" value="F:zinc ion binding"/>
    <property type="evidence" value="ECO:0007669"/>
    <property type="project" value="UniProtKB-UniRule"/>
</dbReference>
<dbReference type="GO" id="GO:0000492">
    <property type="term" value="P:box C/D snoRNP assembly"/>
    <property type="evidence" value="ECO:0007669"/>
    <property type="project" value="TreeGrafter"/>
</dbReference>
<evidence type="ECO:0000256" key="2">
    <source>
        <dbReference type="ARBA" id="ARBA00022517"/>
    </source>
</evidence>
<keyword evidence="5 13" id="KW-0863">Zinc-finger</keyword>
<accession>A0A1C1C846</accession>
<keyword evidence="4" id="KW-0479">Metal-binding</keyword>
<dbReference type="GO" id="GO:0000463">
    <property type="term" value="P:maturation of LSU-rRNA from tricistronic rRNA transcript (SSU-rRNA, 5.8S rRNA, LSU-rRNA)"/>
    <property type="evidence" value="ECO:0007669"/>
    <property type="project" value="TreeGrafter"/>
</dbReference>
<evidence type="ECO:0000256" key="9">
    <source>
        <dbReference type="ARBA" id="ARBA00049654"/>
    </source>
</evidence>
<evidence type="ECO:0000256" key="10">
    <source>
        <dbReference type="ARBA" id="ARBA00061949"/>
    </source>
</evidence>
<dbReference type="GO" id="GO:0048254">
    <property type="term" value="P:snoRNA localization"/>
    <property type="evidence" value="ECO:0007669"/>
    <property type="project" value="TreeGrafter"/>
</dbReference>
<feature type="region of interest" description="Disordered" evidence="14">
    <location>
        <begin position="182"/>
        <end position="201"/>
    </location>
</feature>
<feature type="region of interest" description="Disordered" evidence="14">
    <location>
        <begin position="229"/>
        <end position="251"/>
    </location>
</feature>
<evidence type="ECO:0000256" key="6">
    <source>
        <dbReference type="ARBA" id="ARBA00022833"/>
    </source>
</evidence>
<dbReference type="eggNOG" id="KOG2858">
    <property type="taxonomic scope" value="Eukaryota"/>
</dbReference>
<comment type="subunit">
    <text evidence="10">Interacts with FBL, SNU13, NOP58, NUFIP1, RUVBL1, RUVBL2 and TAF9. Interacts (via HIT-type zinc finger) with the RUVBL1/RUVBL2 complex in the presence of ADP.</text>
</comment>
<evidence type="ECO:0000313" key="17">
    <source>
        <dbReference type="Proteomes" id="UP000094526"/>
    </source>
</evidence>
<evidence type="ECO:0000313" key="16">
    <source>
        <dbReference type="EMBL" id="OCT44632.1"/>
    </source>
</evidence>
<dbReference type="InterPro" id="IPR007529">
    <property type="entry name" value="Znf_HIT"/>
</dbReference>
<dbReference type="PANTHER" id="PTHR13483">
    <property type="entry name" value="BOX C_D SNORNA PROTEIN 1-RELATED"/>
    <property type="match status" value="1"/>
</dbReference>
<dbReference type="EMBL" id="LGRB01000020">
    <property type="protein sequence ID" value="OCT44632.1"/>
    <property type="molecule type" value="Genomic_DNA"/>
</dbReference>
<comment type="caution">
    <text evidence="16">The sequence shown here is derived from an EMBL/GenBank/DDBJ whole genome shotgun (WGS) entry which is preliminary data.</text>
</comment>
<dbReference type="Pfam" id="PF04438">
    <property type="entry name" value="zf-HIT"/>
    <property type="match status" value="1"/>
</dbReference>
<dbReference type="InterPro" id="IPR051639">
    <property type="entry name" value="BCD1"/>
</dbReference>
<dbReference type="Pfam" id="PF25790">
    <property type="entry name" value="BCD1"/>
    <property type="match status" value="1"/>
</dbReference>
<dbReference type="OrthoDB" id="272357at2759"/>
<dbReference type="PANTHER" id="PTHR13483:SF11">
    <property type="entry name" value="ZINC FINGER HIT DOMAIN-CONTAINING PROTEIN 3"/>
    <property type="match status" value="1"/>
</dbReference>
<keyword evidence="3" id="KW-0597">Phosphoprotein</keyword>
<evidence type="ECO:0000256" key="12">
    <source>
        <dbReference type="ARBA" id="ARBA00077531"/>
    </source>
</evidence>
<evidence type="ECO:0000256" key="13">
    <source>
        <dbReference type="PROSITE-ProRule" id="PRU00453"/>
    </source>
</evidence>
<keyword evidence="1" id="KW-1017">Isopeptide bond</keyword>
<keyword evidence="6" id="KW-0862">Zinc</keyword>
<feature type="domain" description="HIT-type" evidence="15">
    <location>
        <begin position="14"/>
        <end position="48"/>
    </location>
</feature>
<sequence>MPDEGTDILLTDLCAICHINPIKYTCPRCGIHTCSLPCVKRHKSWAQCSGVRDPTAYRKRADLATPASIDQDFNFITSVERSLQRADALSSINTIDLAPSGLRRDRKSKFDSAIEERGIRLIKAPKGLSRNKQNKSHWAGESKGVAWTTEWIHYNGRKRNTIVFESSTIGEAFQSVFARKPIHSQKRKRGTSETDSAPVAEREVPSIRANGDSRISKENVEKAHDVPLDIGLRSSNPTPVQSGAMVEHTSDNDQTNMRQRVAAQPLEDIHYYLFKPNTTSKVKCLIPLAADSKLVDVLRNQTLLEFPTLYIRREAPEALPEPFVAETKYNELYGLDVSTNVPTYAPDGELEEGEVVDLHSIDEKKVLEVLQKDLSG</sequence>
<dbReference type="FunFam" id="3.30.60.190:FF:000001">
    <property type="entry name" value="box C/D snoRNA protein 1"/>
    <property type="match status" value="1"/>
</dbReference>
<evidence type="ECO:0000256" key="1">
    <source>
        <dbReference type="ARBA" id="ARBA00022499"/>
    </source>
</evidence>
<evidence type="ECO:0000256" key="5">
    <source>
        <dbReference type="ARBA" id="ARBA00022771"/>
    </source>
</evidence>
<evidence type="ECO:0000256" key="3">
    <source>
        <dbReference type="ARBA" id="ARBA00022553"/>
    </source>
</evidence>
<comment type="similarity">
    <text evidence="9">Belongs to the BCD1 family.</text>
</comment>
<evidence type="ECO:0000256" key="8">
    <source>
        <dbReference type="ARBA" id="ARBA00049598"/>
    </source>
</evidence>
<dbReference type="CDD" id="cd23023">
    <property type="entry name" value="zf-HIT_BCD1"/>
    <property type="match status" value="1"/>
</dbReference>
<dbReference type="AlphaFoldDB" id="A0A1C1C846"/>
<proteinExistence type="inferred from homology"/>
<dbReference type="STRING" id="86049.A0A1C1C846"/>
<evidence type="ECO:0000256" key="7">
    <source>
        <dbReference type="ARBA" id="ARBA00022843"/>
    </source>
</evidence>
<dbReference type="VEuPathDB" id="FungiDB:CLCR_05978"/>
<keyword evidence="2" id="KW-0690">Ribosome biogenesis</keyword>
<evidence type="ECO:0000256" key="14">
    <source>
        <dbReference type="SAM" id="MobiDB-lite"/>
    </source>
</evidence>
<dbReference type="VEuPathDB" id="FungiDB:G647_07304"/>
<keyword evidence="7" id="KW-0832">Ubl conjugation</keyword>
<organism evidence="16 17">
    <name type="scientific">Cladophialophora carrionii</name>
    <dbReference type="NCBI Taxonomy" id="86049"/>
    <lineage>
        <taxon>Eukaryota</taxon>
        <taxon>Fungi</taxon>
        <taxon>Dikarya</taxon>
        <taxon>Ascomycota</taxon>
        <taxon>Pezizomycotina</taxon>
        <taxon>Eurotiomycetes</taxon>
        <taxon>Chaetothyriomycetidae</taxon>
        <taxon>Chaetothyriales</taxon>
        <taxon>Herpotrichiellaceae</taxon>
        <taxon>Cladophialophora</taxon>
    </lineage>
</organism>
<dbReference type="GO" id="GO:0005634">
    <property type="term" value="C:nucleus"/>
    <property type="evidence" value="ECO:0007669"/>
    <property type="project" value="TreeGrafter"/>
</dbReference>
<comment type="function">
    <text evidence="8">Required for box C/D snoRNAs accumulation involved in snoRNA processing, snoRNA transport to the nucleolus and ribosome biogenesis.</text>
</comment>
<dbReference type="Gene3D" id="3.30.60.190">
    <property type="match status" value="1"/>
</dbReference>
<name>A0A1C1C846_9EURO</name>
<evidence type="ECO:0000256" key="4">
    <source>
        <dbReference type="ARBA" id="ARBA00022723"/>
    </source>
</evidence>